<keyword evidence="3" id="KW-1185">Reference proteome</keyword>
<comment type="caution">
    <text evidence="2">The sequence shown here is derived from an EMBL/GenBank/DDBJ whole genome shotgun (WGS) entry which is preliminary data.</text>
</comment>
<accession>A0AA41Y9E8</accession>
<proteinExistence type="predicted"/>
<reference evidence="2" key="1">
    <citation type="submission" date="2022-10" db="EMBL/GenBank/DDBJ databases">
        <title>Gaoshiqiia sediminis gen. nov., sp. nov., isolated from coastal sediment.</title>
        <authorList>
            <person name="Yu W.X."/>
            <person name="Mu D.S."/>
            <person name="Du J.Z."/>
            <person name="Liang Y.Q."/>
        </authorList>
    </citation>
    <scope>NUCLEOTIDE SEQUENCE</scope>
    <source>
        <strain evidence="2">A06</strain>
    </source>
</reference>
<evidence type="ECO:0000256" key="1">
    <source>
        <dbReference type="SAM" id="Phobius"/>
    </source>
</evidence>
<keyword evidence="1" id="KW-0472">Membrane</keyword>
<keyword evidence="1" id="KW-0812">Transmembrane</keyword>
<organism evidence="2 3">
    <name type="scientific">Gaoshiqia sediminis</name>
    <dbReference type="NCBI Taxonomy" id="2986998"/>
    <lineage>
        <taxon>Bacteria</taxon>
        <taxon>Pseudomonadati</taxon>
        <taxon>Bacteroidota</taxon>
        <taxon>Bacteroidia</taxon>
        <taxon>Marinilabiliales</taxon>
        <taxon>Prolixibacteraceae</taxon>
        <taxon>Gaoshiqia</taxon>
    </lineage>
</organism>
<protein>
    <submittedName>
        <fullName evidence="2">Uncharacterized protein</fullName>
    </submittedName>
</protein>
<dbReference type="EMBL" id="JAPAAF010000016">
    <property type="protein sequence ID" value="MCW0483388.1"/>
    <property type="molecule type" value="Genomic_DNA"/>
</dbReference>
<dbReference type="RefSeq" id="WP_282591990.1">
    <property type="nucleotide sequence ID" value="NZ_JAPAAF010000016.1"/>
</dbReference>
<sequence>MDLQEYTRRKPVPFQNYVLVLILFGFIVIALQYAVLSVLAVRQKMEAINEQVDVKLSAVNTQPVDSAWFELYKEKAWLETRVQIARTDSISLSVNLKDSVLQLELKGVVLKSVKIIDFAADAFFYQLNPGAYHHLFGTQAQGGSNYSTIVKAPITIKKAPKDTSEVRTEVVAKIDSAKVEAVHWMLTLDNGVLFKIEGTDQYLKSNWWVGRKFWFWQDLHKITQDLRQTVQFEIPEYQPEIRVHISEAEARAIFRALPVHPLICIRF</sequence>
<evidence type="ECO:0000313" key="3">
    <source>
        <dbReference type="Proteomes" id="UP001163821"/>
    </source>
</evidence>
<keyword evidence="1" id="KW-1133">Transmembrane helix</keyword>
<dbReference type="AlphaFoldDB" id="A0AA41Y9E8"/>
<dbReference type="Proteomes" id="UP001163821">
    <property type="component" value="Unassembled WGS sequence"/>
</dbReference>
<name>A0AA41Y9E8_9BACT</name>
<gene>
    <name evidence="2" type="ORF">N2K84_11650</name>
</gene>
<feature type="transmembrane region" description="Helical" evidence="1">
    <location>
        <begin position="17"/>
        <end position="41"/>
    </location>
</feature>
<evidence type="ECO:0000313" key="2">
    <source>
        <dbReference type="EMBL" id="MCW0483388.1"/>
    </source>
</evidence>